<dbReference type="EMBL" id="CAJVRM010000552">
    <property type="protein sequence ID" value="CAG8982026.1"/>
    <property type="molecule type" value="Genomic_DNA"/>
</dbReference>
<dbReference type="Proteomes" id="UP000701801">
    <property type="component" value="Unassembled WGS sequence"/>
</dbReference>
<evidence type="ECO:0000313" key="3">
    <source>
        <dbReference type="Proteomes" id="UP000701801"/>
    </source>
</evidence>
<sequence>MHNKYTTAPIPLNLTMANASPPEIENLLQENNRLTKELQHEKIVFAKSTEDLRGRLCRERKAFDTFVKSTDKEREELFKELIRERQTFSKLGGTFEKLLNQKSVSASSAREFHQQINLLQTLVSKLQLHSHQQTPDVSDVSSSYTQVFPRFGSLPLELRRMIWMFASIAPQVHVISHDTTAKIPNRSRAKPIMNTCKEARDVVCKLQLGYTCADRDLSGVSGRMIPQSLQHRIFSTYEHDNFWFTGKCFSLILNNYGSCFAYCNMTAGNRGSEFHESRYHPVPTGRQPRPRLRRMPMNLDDFFVPASTKKRGANRFLGNSWTPVWDSAAIYGKMVLKSFYLWSRASGTLTTKEMSFLSHQTNRGGRTFCMAGADAMAAIRAQGSLQNGIFLKRSCIMS</sequence>
<reference evidence="2" key="1">
    <citation type="submission" date="2021-07" db="EMBL/GenBank/DDBJ databases">
        <authorList>
            <person name="Durling M."/>
        </authorList>
    </citation>
    <scope>NUCLEOTIDE SEQUENCE</scope>
</reference>
<dbReference type="AlphaFoldDB" id="A0A9N9M2T8"/>
<protein>
    <recommendedName>
        <fullName evidence="1">2EXR domain-containing protein</fullName>
    </recommendedName>
</protein>
<dbReference type="OrthoDB" id="10349557at2759"/>
<gene>
    <name evidence="2" type="ORF">HYALB_00013997</name>
</gene>
<dbReference type="InterPro" id="IPR045518">
    <property type="entry name" value="2EXR"/>
</dbReference>
<evidence type="ECO:0000313" key="2">
    <source>
        <dbReference type="EMBL" id="CAG8982026.1"/>
    </source>
</evidence>
<accession>A0A9N9M2T8</accession>
<comment type="caution">
    <text evidence="2">The sequence shown here is derived from an EMBL/GenBank/DDBJ whole genome shotgun (WGS) entry which is preliminary data.</text>
</comment>
<organism evidence="2 3">
    <name type="scientific">Hymenoscyphus albidus</name>
    <dbReference type="NCBI Taxonomy" id="595503"/>
    <lineage>
        <taxon>Eukaryota</taxon>
        <taxon>Fungi</taxon>
        <taxon>Dikarya</taxon>
        <taxon>Ascomycota</taxon>
        <taxon>Pezizomycotina</taxon>
        <taxon>Leotiomycetes</taxon>
        <taxon>Helotiales</taxon>
        <taxon>Helotiaceae</taxon>
        <taxon>Hymenoscyphus</taxon>
    </lineage>
</organism>
<name>A0A9N9M2T8_9HELO</name>
<keyword evidence="3" id="KW-1185">Reference proteome</keyword>
<proteinExistence type="predicted"/>
<evidence type="ECO:0000259" key="1">
    <source>
        <dbReference type="Pfam" id="PF20150"/>
    </source>
</evidence>
<feature type="domain" description="2EXR" evidence="1">
    <location>
        <begin position="148"/>
        <end position="212"/>
    </location>
</feature>
<dbReference type="Pfam" id="PF20150">
    <property type="entry name" value="2EXR"/>
    <property type="match status" value="1"/>
</dbReference>